<evidence type="ECO:0000313" key="4">
    <source>
        <dbReference type="Proteomes" id="UP000591131"/>
    </source>
</evidence>
<reference evidence="3 4" key="1">
    <citation type="submission" date="2020-04" db="EMBL/GenBank/DDBJ databases">
        <title>Perkinsus chesapeaki whole genome sequence.</title>
        <authorList>
            <person name="Bogema D.R."/>
        </authorList>
    </citation>
    <scope>NUCLEOTIDE SEQUENCE [LARGE SCALE GENOMIC DNA]</scope>
    <source>
        <strain evidence="3">ATCC PRA-425</strain>
    </source>
</reference>
<feature type="non-terminal residue" evidence="3">
    <location>
        <position position="868"/>
    </location>
</feature>
<dbReference type="PANTHER" id="PTHR47455:SF1">
    <property type="entry name" value="GUANYLATE CYCLASE DOMAIN-CONTAINING PROTEIN"/>
    <property type="match status" value="1"/>
</dbReference>
<dbReference type="Pfam" id="PF00211">
    <property type="entry name" value="Guanylate_cyc"/>
    <property type="match status" value="1"/>
</dbReference>
<dbReference type="EMBL" id="JAAPAO010000560">
    <property type="protein sequence ID" value="KAF4657097.1"/>
    <property type="molecule type" value="Genomic_DNA"/>
</dbReference>
<feature type="compositionally biased region" description="Low complexity" evidence="1">
    <location>
        <begin position="536"/>
        <end position="577"/>
    </location>
</feature>
<protein>
    <recommendedName>
        <fullName evidence="2">Guanylate cyclase domain-containing protein</fullName>
    </recommendedName>
</protein>
<dbReference type="Proteomes" id="UP000591131">
    <property type="component" value="Unassembled WGS sequence"/>
</dbReference>
<sequence length="868" mass="94791">MGVNNSRGSASIKPATGYLKGSCHDDYNNGTRQRGVLSNDAREWLLKRNVSTLSQSVSFIPWIIQQGIRDNTVISGPNHNIVVHKCYGAVVFSDASGFTKLTEALERKSNGAELLSLCLNKFFTPLIDIINSYRGDVIKFSGDALTILFPAICDYDYDYPCGSGWSNCKGHNDLQLATLRASACCIEIHKRLHNFDTGQNDVYLTLHIGVGAGPVTILQVGGQKPPHSNVTRFEYVIAGPPLEQISKAEPMAGSGETVLSPEAWELVKDTVLEGEPLLDDECIGFHRLLSMDVNKHTYATIKNAAKDADRREEMYALRINELYIAKWFIPPAVFKQIENDTIAYVNEMRTVTTIFISVPEAIDVSTSNGALIAQKLMEAVQTSCYEQEGDVNKFLVDDKGLLFLAMFGTPPMVHIDDPLRAVLSAIAIVKTLTTQLRLTCKIGITTGRVYSGVVGSNCRQEYTLLGDSVNTSARLMANAPINSIYTDKPTYDLSKNDIPFIKHEPIKVKGKDNKIQVFEPQETHNNTSPDGIIPELSPLSPASDGAASSSSNVQTTTSATLTSTLPASLNNGNAAAAAPPPPPPPLRTTQRLTTMVKQTERMLPWRTLCDNVNQLANETAAAAAHNRDGGTSSATSSIVNNKSRGTLSGLLSELSSLWPEMDEVLNIIPNIGEDGGVLIIEGESGLGKDQVGELLMDELVNEHDALVLYGTHRGRPNEETKPLCELLESIVDAVLESPIAIDIGVIPKTTPKLKILSRFLNEAQKNGSAKAQNLNINGITVHEQTKAIEIPYLTQVLLKQQQQQQQQSGDGGGSEDNGSMLLIPDPYTRRSSLIPLREDIDKFFEIIISLIKELLKHRPVFILLKISR</sequence>
<dbReference type="AlphaFoldDB" id="A0A7J6LCW9"/>
<dbReference type="OrthoDB" id="194468at2759"/>
<feature type="region of interest" description="Disordered" evidence="1">
    <location>
        <begin position="801"/>
        <end position="821"/>
    </location>
</feature>
<gene>
    <name evidence="3" type="ORF">FOL47_008614</name>
</gene>
<evidence type="ECO:0000256" key="1">
    <source>
        <dbReference type="SAM" id="MobiDB-lite"/>
    </source>
</evidence>
<dbReference type="GO" id="GO:0009190">
    <property type="term" value="P:cyclic nucleotide biosynthetic process"/>
    <property type="evidence" value="ECO:0007669"/>
    <property type="project" value="InterPro"/>
</dbReference>
<proteinExistence type="predicted"/>
<dbReference type="GO" id="GO:0035556">
    <property type="term" value="P:intracellular signal transduction"/>
    <property type="evidence" value="ECO:0007669"/>
    <property type="project" value="InterPro"/>
</dbReference>
<comment type="caution">
    <text evidence="3">The sequence shown here is derived from an EMBL/GenBank/DDBJ whole genome shotgun (WGS) entry which is preliminary data.</text>
</comment>
<feature type="domain" description="Guanylate cyclase" evidence="2">
    <location>
        <begin position="89"/>
        <end position="249"/>
    </location>
</feature>
<evidence type="ECO:0000259" key="2">
    <source>
        <dbReference type="PROSITE" id="PS50125"/>
    </source>
</evidence>
<dbReference type="PANTHER" id="PTHR47455">
    <property type="entry name" value="ADENYLYL CYCLASE BETA"/>
    <property type="match status" value="1"/>
</dbReference>
<dbReference type="InterPro" id="IPR001054">
    <property type="entry name" value="A/G_cyclase"/>
</dbReference>
<dbReference type="CDD" id="cd07302">
    <property type="entry name" value="CHD"/>
    <property type="match status" value="2"/>
</dbReference>
<organism evidence="3 4">
    <name type="scientific">Perkinsus chesapeaki</name>
    <name type="common">Clam parasite</name>
    <name type="synonym">Perkinsus andrewsi</name>
    <dbReference type="NCBI Taxonomy" id="330153"/>
    <lineage>
        <taxon>Eukaryota</taxon>
        <taxon>Sar</taxon>
        <taxon>Alveolata</taxon>
        <taxon>Perkinsozoa</taxon>
        <taxon>Perkinsea</taxon>
        <taxon>Perkinsida</taxon>
        <taxon>Perkinsidae</taxon>
        <taxon>Perkinsus</taxon>
    </lineage>
</organism>
<dbReference type="InterPro" id="IPR029787">
    <property type="entry name" value="Nucleotide_cyclase"/>
</dbReference>
<keyword evidence="4" id="KW-1185">Reference proteome</keyword>
<name>A0A7J6LCW9_PERCH</name>
<dbReference type="Gene3D" id="3.30.70.1230">
    <property type="entry name" value="Nucleotide cyclase"/>
    <property type="match status" value="2"/>
</dbReference>
<dbReference type="SMART" id="SM00044">
    <property type="entry name" value="CYCc"/>
    <property type="match status" value="1"/>
</dbReference>
<dbReference type="PROSITE" id="PS50125">
    <property type="entry name" value="GUANYLATE_CYCLASE_2"/>
    <property type="match status" value="2"/>
</dbReference>
<feature type="domain" description="Guanylate cyclase" evidence="2">
    <location>
        <begin position="331"/>
        <end position="476"/>
    </location>
</feature>
<accession>A0A7J6LCW9</accession>
<feature type="region of interest" description="Disordered" evidence="1">
    <location>
        <begin position="520"/>
        <end position="589"/>
    </location>
</feature>
<evidence type="ECO:0000313" key="3">
    <source>
        <dbReference type="EMBL" id="KAF4657097.1"/>
    </source>
</evidence>
<dbReference type="SUPFAM" id="SSF55073">
    <property type="entry name" value="Nucleotide cyclase"/>
    <property type="match status" value="2"/>
</dbReference>